<protein>
    <recommendedName>
        <fullName evidence="3">Restriction endonuclease type IV Mrr domain-containing protein</fullName>
    </recommendedName>
</protein>
<dbReference type="Proteomes" id="UP000228945">
    <property type="component" value="Chromosome"/>
</dbReference>
<proteinExistence type="predicted"/>
<evidence type="ECO:0000313" key="1">
    <source>
        <dbReference type="EMBL" id="ATQ41700.1"/>
    </source>
</evidence>
<evidence type="ECO:0000313" key="2">
    <source>
        <dbReference type="Proteomes" id="UP000228945"/>
    </source>
</evidence>
<dbReference type="OrthoDB" id="8452137at2"/>
<dbReference type="KEGG" id="cmb:CSW64_04365"/>
<organism evidence="1 2">
    <name type="scientific">Caulobacter mirabilis</name>
    <dbReference type="NCBI Taxonomy" id="69666"/>
    <lineage>
        <taxon>Bacteria</taxon>
        <taxon>Pseudomonadati</taxon>
        <taxon>Pseudomonadota</taxon>
        <taxon>Alphaproteobacteria</taxon>
        <taxon>Caulobacterales</taxon>
        <taxon>Caulobacteraceae</taxon>
        <taxon>Caulobacter</taxon>
    </lineage>
</organism>
<name>A0A2D2AUL5_9CAUL</name>
<evidence type="ECO:0008006" key="3">
    <source>
        <dbReference type="Google" id="ProtNLM"/>
    </source>
</evidence>
<dbReference type="AlphaFoldDB" id="A0A2D2AUL5"/>
<sequence>MVNITVRPVHFEDFSGVEFERLVFAFHLRAGWGDLAWYGQTGSDLGRDIIGTEIFDDRPNQITVIQCANRVSLSLSKAERDMALALTAPTGAPVAFKFVCRSAVSANMRDQIRAAGKDLGIPHVEIWSGAEFEEQLRLRAEFLLKRFVEGIVFPDAADELRRFVDDFPDLTDEEALGLMAAVLDRPALQTPFLHESYLPAFQRAIDDTIRALNTGLWQTREGAEIRRIPSRHHLKSEANRAGIGRVVRELDEVRRLFKHGLADGSIQHCGCGDPNCPTFLVRPETAHALDAARGAALSTFRSLSPGFNVEVR</sequence>
<keyword evidence="2" id="KW-1185">Reference proteome</keyword>
<dbReference type="RefSeq" id="WP_099620957.1">
    <property type="nucleotide sequence ID" value="NZ_CP024201.1"/>
</dbReference>
<reference evidence="1 2" key="1">
    <citation type="submission" date="2017-10" db="EMBL/GenBank/DDBJ databases">
        <title>Genome sequence of Caulobacter mirabilis FWC38.</title>
        <authorList>
            <person name="Fiebig A."/>
            <person name="Crosson S."/>
        </authorList>
    </citation>
    <scope>NUCLEOTIDE SEQUENCE [LARGE SCALE GENOMIC DNA]</scope>
    <source>
        <strain evidence="1 2">FWC 38</strain>
    </source>
</reference>
<gene>
    <name evidence="1" type="ORF">CSW64_04365</name>
</gene>
<dbReference type="EMBL" id="CP024201">
    <property type="protein sequence ID" value="ATQ41700.1"/>
    <property type="molecule type" value="Genomic_DNA"/>
</dbReference>
<accession>A0A2D2AUL5</accession>